<name>A0ABX3H485_PAEBO</name>
<evidence type="ECO:0000313" key="1">
    <source>
        <dbReference type="EMBL" id="OMD44789.1"/>
    </source>
</evidence>
<proteinExistence type="predicted"/>
<gene>
    <name evidence="1" type="ORF">BSK56_22090</name>
</gene>
<evidence type="ECO:0000313" key="2">
    <source>
        <dbReference type="Proteomes" id="UP000187412"/>
    </source>
</evidence>
<organism evidence="1 2">
    <name type="scientific">Paenibacillus borealis</name>
    <dbReference type="NCBI Taxonomy" id="160799"/>
    <lineage>
        <taxon>Bacteria</taxon>
        <taxon>Bacillati</taxon>
        <taxon>Bacillota</taxon>
        <taxon>Bacilli</taxon>
        <taxon>Bacillales</taxon>
        <taxon>Paenibacillaceae</taxon>
        <taxon>Paenibacillus</taxon>
    </lineage>
</organism>
<reference evidence="1 2" key="1">
    <citation type="submission" date="2016-10" db="EMBL/GenBank/DDBJ databases">
        <title>Paenibacillus species isolates.</title>
        <authorList>
            <person name="Beno S.M."/>
        </authorList>
    </citation>
    <scope>NUCLEOTIDE SEQUENCE [LARGE SCALE GENOMIC DNA]</scope>
    <source>
        <strain evidence="1 2">FSL H7-0744</strain>
    </source>
</reference>
<comment type="caution">
    <text evidence="1">The sequence shown here is derived from an EMBL/GenBank/DDBJ whole genome shotgun (WGS) entry which is preliminary data.</text>
</comment>
<evidence type="ECO:0008006" key="3">
    <source>
        <dbReference type="Google" id="ProtNLM"/>
    </source>
</evidence>
<dbReference type="EMBL" id="MPTB01000030">
    <property type="protein sequence ID" value="OMD44789.1"/>
    <property type="molecule type" value="Genomic_DNA"/>
</dbReference>
<dbReference type="Proteomes" id="UP000187412">
    <property type="component" value="Unassembled WGS sequence"/>
</dbReference>
<accession>A0ABX3H485</accession>
<keyword evidence="2" id="KW-1185">Reference proteome</keyword>
<protein>
    <recommendedName>
        <fullName evidence="3">Knr4/Smi1-like domain-containing protein</fullName>
    </recommendedName>
</protein>
<sequence length="167" mass="18773">MKLTNLSKKERGSLAIDFTEAEQKVGFPLCEGIKSLYTRSFGKGASGVLNLREKVHIKPQGTRWDTWFSFNNCEGNCEVMLSMPGSEKELADFIAYGFHEWTGGNDFGKRMMIGSLFVNIGDICILLNNDTGKVEWIDCGYGYFDTYDENPNGVLADSIEEFLGFFE</sequence>